<evidence type="ECO:0000313" key="2">
    <source>
        <dbReference type="Proteomes" id="UP000297777"/>
    </source>
</evidence>
<dbReference type="EMBL" id="PQXH01000197">
    <property type="protein sequence ID" value="TGO08673.1"/>
    <property type="molecule type" value="Genomic_DNA"/>
</dbReference>
<name>A0A4Z1EDG9_9HELO</name>
<dbReference type="AlphaFoldDB" id="A0A4Z1EDG9"/>
<keyword evidence="2" id="KW-1185">Reference proteome</keyword>
<sequence>MATCPRKERYKKHIETDEVDFHMQLIQSILDDLVVPTHLHAELESIFKSISHTVAQTQNTTLRCITYNLTQDMTKVVVGKGSYERINVDFFYNYGDYNFNEDMILGVKKNLKLILLSILEVSRLVIL</sequence>
<proteinExistence type="predicted"/>
<accession>A0A4Z1EDG9</accession>
<dbReference type="OrthoDB" id="3583247at2759"/>
<reference evidence="1 2" key="1">
    <citation type="submission" date="2017-12" db="EMBL/GenBank/DDBJ databases">
        <title>Comparative genomics of Botrytis spp.</title>
        <authorList>
            <person name="Valero-Jimenez C.A."/>
            <person name="Tapia P."/>
            <person name="Veloso J."/>
            <person name="Silva-Moreno E."/>
            <person name="Staats M."/>
            <person name="Valdes J.H."/>
            <person name="Van Kan J.A.L."/>
        </authorList>
    </citation>
    <scope>NUCLEOTIDE SEQUENCE [LARGE SCALE GENOMIC DNA]</scope>
    <source>
        <strain evidence="1 2">Bt9001</strain>
    </source>
</reference>
<organism evidence="1 2">
    <name type="scientific">Botrytis tulipae</name>
    <dbReference type="NCBI Taxonomy" id="87230"/>
    <lineage>
        <taxon>Eukaryota</taxon>
        <taxon>Fungi</taxon>
        <taxon>Dikarya</taxon>
        <taxon>Ascomycota</taxon>
        <taxon>Pezizomycotina</taxon>
        <taxon>Leotiomycetes</taxon>
        <taxon>Helotiales</taxon>
        <taxon>Sclerotiniaceae</taxon>
        <taxon>Botrytis</taxon>
    </lineage>
</organism>
<gene>
    <name evidence="1" type="ORF">BTUL_0197g00170</name>
</gene>
<dbReference type="Proteomes" id="UP000297777">
    <property type="component" value="Unassembled WGS sequence"/>
</dbReference>
<protein>
    <submittedName>
        <fullName evidence="1">Uncharacterized protein</fullName>
    </submittedName>
</protein>
<comment type="caution">
    <text evidence="1">The sequence shown here is derived from an EMBL/GenBank/DDBJ whole genome shotgun (WGS) entry which is preliminary data.</text>
</comment>
<evidence type="ECO:0000313" key="1">
    <source>
        <dbReference type="EMBL" id="TGO08673.1"/>
    </source>
</evidence>